<evidence type="ECO:0000256" key="1">
    <source>
        <dbReference type="SAM" id="MobiDB-lite"/>
    </source>
</evidence>
<gene>
    <name evidence="2" type="ORF">CTAYLR_009016</name>
</gene>
<organism evidence="2 3">
    <name type="scientific">Chrysophaeum taylorii</name>
    <dbReference type="NCBI Taxonomy" id="2483200"/>
    <lineage>
        <taxon>Eukaryota</taxon>
        <taxon>Sar</taxon>
        <taxon>Stramenopiles</taxon>
        <taxon>Ochrophyta</taxon>
        <taxon>Pelagophyceae</taxon>
        <taxon>Pelagomonadales</taxon>
        <taxon>Pelagomonadaceae</taxon>
        <taxon>Chrysophaeum</taxon>
    </lineage>
</organism>
<protein>
    <recommendedName>
        <fullName evidence="4">Cyclin-like domain-containing protein</fullName>
    </recommendedName>
</protein>
<feature type="region of interest" description="Disordered" evidence="1">
    <location>
        <begin position="257"/>
        <end position="277"/>
    </location>
</feature>
<dbReference type="AlphaFoldDB" id="A0AAD7ULB3"/>
<accession>A0AAD7ULB3</accession>
<dbReference type="GO" id="GO:0006357">
    <property type="term" value="P:regulation of transcription by RNA polymerase II"/>
    <property type="evidence" value="ECO:0007669"/>
    <property type="project" value="InterPro"/>
</dbReference>
<dbReference type="PANTHER" id="PTHR10026">
    <property type="entry name" value="CYCLIN"/>
    <property type="match status" value="1"/>
</dbReference>
<dbReference type="GO" id="GO:0016538">
    <property type="term" value="F:cyclin-dependent protein serine/threonine kinase regulator activity"/>
    <property type="evidence" value="ECO:0007669"/>
    <property type="project" value="InterPro"/>
</dbReference>
<keyword evidence="3" id="KW-1185">Reference proteome</keyword>
<dbReference type="EMBL" id="JAQMWT010000075">
    <property type="protein sequence ID" value="KAJ8611433.1"/>
    <property type="molecule type" value="Genomic_DNA"/>
</dbReference>
<dbReference type="Gene3D" id="1.10.472.10">
    <property type="entry name" value="Cyclin-like"/>
    <property type="match status" value="1"/>
</dbReference>
<dbReference type="Proteomes" id="UP001230188">
    <property type="component" value="Unassembled WGS sequence"/>
</dbReference>
<dbReference type="InterPro" id="IPR043198">
    <property type="entry name" value="Cyclin/Ssn8"/>
</dbReference>
<comment type="caution">
    <text evidence="2">The sequence shown here is derived from an EMBL/GenBank/DDBJ whole genome shotgun (WGS) entry which is preliminary data.</text>
</comment>
<sequence>MAKREGREAPFEPPPRCLVGGELNAPPSSAEKIVSLSEESALKRWYELQIGRVCGRKATDPRLKRSEKVAASAIALFKRFFLSHSLLECDPLTVSLCAVFCASKLEDEFVSAADVARSYSGEDVARQKNLEKEIMDVEPTLLAGVDYDLRLAHPHRPLRALLDEHVKDRALDVADDLVVTDAPLLHGPAVLAVASVLLVDKTLEPKLRDKFGLDADLLAEANDLAKSHAADPLPSLDALTATVKPIRKRLKKLALWRPEAAEGSGADERPSKRKKLE</sequence>
<evidence type="ECO:0000313" key="3">
    <source>
        <dbReference type="Proteomes" id="UP001230188"/>
    </source>
</evidence>
<evidence type="ECO:0000313" key="2">
    <source>
        <dbReference type="EMBL" id="KAJ8611433.1"/>
    </source>
</evidence>
<name>A0AAD7ULB3_9STRA</name>
<proteinExistence type="predicted"/>
<dbReference type="SUPFAM" id="SSF47954">
    <property type="entry name" value="Cyclin-like"/>
    <property type="match status" value="2"/>
</dbReference>
<evidence type="ECO:0008006" key="4">
    <source>
        <dbReference type="Google" id="ProtNLM"/>
    </source>
</evidence>
<dbReference type="InterPro" id="IPR036915">
    <property type="entry name" value="Cyclin-like_sf"/>
</dbReference>
<reference evidence="2" key="1">
    <citation type="submission" date="2023-01" db="EMBL/GenBank/DDBJ databases">
        <title>Metagenome sequencing of chrysophaentin producing Chrysophaeum taylorii.</title>
        <authorList>
            <person name="Davison J."/>
            <person name="Bewley C."/>
        </authorList>
    </citation>
    <scope>NUCLEOTIDE SEQUENCE</scope>
    <source>
        <strain evidence="2">NIES-1699</strain>
    </source>
</reference>